<keyword evidence="1" id="KW-0812">Transmembrane</keyword>
<dbReference type="STRING" id="995034.SAMN05216219_1265"/>
<sequence>MSATAVSFARGAFAPTPQETAPKPVRAVPAASPRTRPKLAYAVAAIGGVLAMVVAQLLLSVGLSHGAYEISALQQKQQTLGWQQQSASDDLLEVSSPQFIAANAQALGMVINGTPAYLRLSDAAVIGVPAAAMEATEVPVGPSTLVANSRIDGVPLVTVPGATVGADATGAGVANAAGPVAPLSLENGIPAPQTR</sequence>
<proteinExistence type="predicted"/>
<keyword evidence="3" id="KW-1185">Reference proteome</keyword>
<dbReference type="RefSeq" id="WP_090709846.1">
    <property type="nucleotide sequence ID" value="NZ_FOVM01000003.1"/>
</dbReference>
<dbReference type="GO" id="GO:0051301">
    <property type="term" value="P:cell division"/>
    <property type="evidence" value="ECO:0007669"/>
    <property type="project" value="UniProtKB-KW"/>
</dbReference>
<dbReference type="Proteomes" id="UP000198867">
    <property type="component" value="Unassembled WGS sequence"/>
</dbReference>
<keyword evidence="2" id="KW-0131">Cell cycle</keyword>
<evidence type="ECO:0000313" key="2">
    <source>
        <dbReference type="EMBL" id="SFN58891.1"/>
    </source>
</evidence>
<dbReference type="AlphaFoldDB" id="A0A1I5A8I1"/>
<reference evidence="3" key="1">
    <citation type="submission" date="2016-10" db="EMBL/GenBank/DDBJ databases">
        <authorList>
            <person name="Varghese N."/>
            <person name="Submissions S."/>
        </authorList>
    </citation>
    <scope>NUCLEOTIDE SEQUENCE [LARGE SCALE GENOMIC DNA]</scope>
    <source>
        <strain evidence="3">CGMCC 1.11101</strain>
    </source>
</reference>
<keyword evidence="2" id="KW-0132">Cell division</keyword>
<feature type="transmembrane region" description="Helical" evidence="1">
    <location>
        <begin position="39"/>
        <end position="59"/>
    </location>
</feature>
<name>A0A1I5A8I1_9MICO</name>
<gene>
    <name evidence="2" type="ORF">SAMN05216219_1265</name>
</gene>
<organism evidence="2 3">
    <name type="scientific">Mycetocola miduiensis</name>
    <dbReference type="NCBI Taxonomy" id="995034"/>
    <lineage>
        <taxon>Bacteria</taxon>
        <taxon>Bacillati</taxon>
        <taxon>Actinomycetota</taxon>
        <taxon>Actinomycetes</taxon>
        <taxon>Micrococcales</taxon>
        <taxon>Microbacteriaceae</taxon>
        <taxon>Mycetocola</taxon>
    </lineage>
</organism>
<protein>
    <submittedName>
        <fullName evidence="2">Cell division protein FtsL</fullName>
    </submittedName>
</protein>
<dbReference type="OrthoDB" id="4792842at2"/>
<keyword evidence="1" id="KW-0472">Membrane</keyword>
<evidence type="ECO:0000313" key="3">
    <source>
        <dbReference type="Proteomes" id="UP000198867"/>
    </source>
</evidence>
<evidence type="ECO:0000256" key="1">
    <source>
        <dbReference type="SAM" id="Phobius"/>
    </source>
</evidence>
<accession>A0A1I5A8I1</accession>
<dbReference type="EMBL" id="FOVM01000003">
    <property type="protein sequence ID" value="SFN58891.1"/>
    <property type="molecule type" value="Genomic_DNA"/>
</dbReference>
<keyword evidence="1" id="KW-1133">Transmembrane helix</keyword>